<dbReference type="PANTHER" id="PTHR46124:SF2">
    <property type="entry name" value="D-AMINOACYL-TRNA DEACYLASE"/>
    <property type="match status" value="1"/>
</dbReference>
<dbReference type="GO" id="GO:0046872">
    <property type="term" value="F:metal ion binding"/>
    <property type="evidence" value="ECO:0007669"/>
    <property type="project" value="UniProtKB-KW"/>
</dbReference>
<dbReference type="InterPro" id="IPR001130">
    <property type="entry name" value="TatD-like"/>
</dbReference>
<organism evidence="5">
    <name type="scientific">Desulfatirhabdium butyrativorans</name>
    <dbReference type="NCBI Taxonomy" id="340467"/>
    <lineage>
        <taxon>Bacteria</taxon>
        <taxon>Pseudomonadati</taxon>
        <taxon>Thermodesulfobacteriota</taxon>
        <taxon>Desulfobacteria</taxon>
        <taxon>Desulfobacterales</taxon>
        <taxon>Desulfatirhabdiaceae</taxon>
        <taxon>Desulfatirhabdium</taxon>
    </lineage>
</organism>
<dbReference type="Pfam" id="PF01026">
    <property type="entry name" value="TatD_DNase"/>
    <property type="match status" value="1"/>
</dbReference>
<feature type="binding site" evidence="4">
    <location>
        <position position="9"/>
    </location>
    <ligand>
        <name>a divalent metal cation</name>
        <dbReference type="ChEBI" id="CHEBI:60240"/>
        <label>1</label>
    </ligand>
</feature>
<dbReference type="GO" id="GO:0016788">
    <property type="term" value="F:hydrolase activity, acting on ester bonds"/>
    <property type="evidence" value="ECO:0007669"/>
    <property type="project" value="InterPro"/>
</dbReference>
<dbReference type="PANTHER" id="PTHR46124">
    <property type="entry name" value="D-AMINOACYL-TRNA DEACYLASE"/>
    <property type="match status" value="1"/>
</dbReference>
<dbReference type="InterPro" id="IPR015991">
    <property type="entry name" value="TatD/YcfH-like"/>
</dbReference>
<dbReference type="EMBL" id="DSUH01000066">
    <property type="protein sequence ID" value="HGU31799.1"/>
    <property type="molecule type" value="Genomic_DNA"/>
</dbReference>
<comment type="caution">
    <text evidence="5">The sequence shown here is derived from an EMBL/GenBank/DDBJ whole genome shotgun (WGS) entry which is preliminary data.</text>
</comment>
<feature type="binding site" evidence="4">
    <location>
        <position position="205"/>
    </location>
    <ligand>
        <name>a divalent metal cation</name>
        <dbReference type="ChEBI" id="CHEBI:60240"/>
        <label>1</label>
    </ligand>
</feature>
<evidence type="ECO:0000256" key="1">
    <source>
        <dbReference type="ARBA" id="ARBA00009275"/>
    </source>
</evidence>
<evidence type="ECO:0000256" key="2">
    <source>
        <dbReference type="ARBA" id="ARBA00022723"/>
    </source>
</evidence>
<feature type="binding site" evidence="4">
    <location>
        <position position="154"/>
    </location>
    <ligand>
        <name>a divalent metal cation</name>
        <dbReference type="ChEBI" id="CHEBI:60240"/>
        <label>2</label>
    </ligand>
</feature>
<dbReference type="PROSITE" id="PS01137">
    <property type="entry name" value="TATD_1"/>
    <property type="match status" value="1"/>
</dbReference>
<accession>A0A7C4MS00</accession>
<feature type="binding site" evidence="4">
    <location>
        <position position="7"/>
    </location>
    <ligand>
        <name>a divalent metal cation</name>
        <dbReference type="ChEBI" id="CHEBI:60240"/>
        <label>1</label>
    </ligand>
</feature>
<dbReference type="Gene3D" id="3.20.20.140">
    <property type="entry name" value="Metal-dependent hydrolases"/>
    <property type="match status" value="1"/>
</dbReference>
<protein>
    <submittedName>
        <fullName evidence="5">TatD family deoxyribonuclease</fullName>
    </submittedName>
</protein>
<dbReference type="FunFam" id="3.20.20.140:FF:000005">
    <property type="entry name" value="TatD family hydrolase"/>
    <property type="match status" value="1"/>
</dbReference>
<dbReference type="GO" id="GO:0004536">
    <property type="term" value="F:DNA nuclease activity"/>
    <property type="evidence" value="ECO:0007669"/>
    <property type="project" value="InterPro"/>
</dbReference>
<proteinExistence type="inferred from homology"/>
<feature type="binding site" evidence="4">
    <location>
        <position position="93"/>
    </location>
    <ligand>
        <name>a divalent metal cation</name>
        <dbReference type="ChEBI" id="CHEBI:60240"/>
        <label>1</label>
    </ligand>
</feature>
<dbReference type="PIRSF" id="PIRSF005902">
    <property type="entry name" value="DNase_TatD"/>
    <property type="match status" value="1"/>
</dbReference>
<dbReference type="CDD" id="cd01310">
    <property type="entry name" value="TatD_DNAse"/>
    <property type="match status" value="1"/>
</dbReference>
<evidence type="ECO:0000313" key="5">
    <source>
        <dbReference type="EMBL" id="HGU31799.1"/>
    </source>
</evidence>
<keyword evidence="3" id="KW-0378">Hydrolase</keyword>
<dbReference type="InterPro" id="IPR032466">
    <property type="entry name" value="Metal_Hydrolase"/>
</dbReference>
<dbReference type="SUPFAM" id="SSF51556">
    <property type="entry name" value="Metallo-dependent hydrolases"/>
    <property type="match status" value="1"/>
</dbReference>
<evidence type="ECO:0000256" key="3">
    <source>
        <dbReference type="ARBA" id="ARBA00022801"/>
    </source>
</evidence>
<comment type="similarity">
    <text evidence="1">Belongs to the metallo-dependent hydrolases superfamily. TatD-type hydrolase family.</text>
</comment>
<name>A0A7C4MS00_9BACT</name>
<dbReference type="AlphaFoldDB" id="A0A7C4MS00"/>
<gene>
    <name evidence="5" type="ORF">ENS29_02965</name>
</gene>
<sequence length="269" mass="30416">MRLFDSHCHLDDPCYDADLEAVLERARAAGVAGIMIAGIDRKTSEKALAIACRYPQVYCAVGYHPHDAKSCTDTEIEALKALAAHQEVKAWGEIGLDFNRMFSTKADQEKWFVRQLETADELDLPVIFHERESGGRLIDILKRHHRRQGDGVIHCFSGTQAELETYLEMGYAIGITGIVTIQERGKALRDMLRTIPLDRILIETDAPYLTPAPEKNRYRRNEPAFVRSVLETLALVLEQPISLLAEIIWRNTCRLYRIDPEAVNSGRLG</sequence>
<dbReference type="NCBIfam" id="TIGR00010">
    <property type="entry name" value="YchF/TatD family DNA exonuclease"/>
    <property type="match status" value="1"/>
</dbReference>
<dbReference type="InterPro" id="IPR018228">
    <property type="entry name" value="DNase_TatD-rel_CS"/>
</dbReference>
<evidence type="ECO:0000256" key="4">
    <source>
        <dbReference type="PIRSR" id="PIRSR005902-1"/>
    </source>
</evidence>
<reference evidence="5" key="1">
    <citation type="journal article" date="2020" name="mSystems">
        <title>Genome- and Community-Level Interaction Insights into Carbon Utilization and Element Cycling Functions of Hydrothermarchaeota in Hydrothermal Sediment.</title>
        <authorList>
            <person name="Zhou Z."/>
            <person name="Liu Y."/>
            <person name="Xu W."/>
            <person name="Pan J."/>
            <person name="Luo Z.H."/>
            <person name="Li M."/>
        </authorList>
    </citation>
    <scope>NUCLEOTIDE SEQUENCE [LARGE SCALE GENOMIC DNA]</scope>
    <source>
        <strain evidence="5">SpSt-477</strain>
    </source>
</reference>
<keyword evidence="2 4" id="KW-0479">Metal-binding</keyword>
<feature type="binding site" evidence="4">
    <location>
        <position position="129"/>
    </location>
    <ligand>
        <name>a divalent metal cation</name>
        <dbReference type="ChEBI" id="CHEBI:60240"/>
        <label>2</label>
    </ligand>
</feature>